<evidence type="ECO:0000256" key="4">
    <source>
        <dbReference type="ARBA" id="ARBA00023125"/>
    </source>
</evidence>
<feature type="compositionally biased region" description="Polar residues" evidence="7">
    <location>
        <begin position="298"/>
        <end position="310"/>
    </location>
</feature>
<evidence type="ECO:0000259" key="8">
    <source>
        <dbReference type="PROSITE" id="PS50811"/>
    </source>
</evidence>
<dbReference type="Gene3D" id="2.20.25.80">
    <property type="entry name" value="WRKY domain"/>
    <property type="match status" value="2"/>
</dbReference>
<name>A0A835JQ59_9ROSI</name>
<dbReference type="GO" id="GO:0005634">
    <property type="term" value="C:nucleus"/>
    <property type="evidence" value="ECO:0007669"/>
    <property type="project" value="UniProtKB-SubCell"/>
</dbReference>
<dbReference type="FunFam" id="2.20.25.80:FF:000006">
    <property type="entry name" value="WRKY transcription factor"/>
    <property type="match status" value="1"/>
</dbReference>
<dbReference type="SUPFAM" id="SSF118290">
    <property type="entry name" value="WRKY DNA-binding domain"/>
    <property type="match status" value="3"/>
</dbReference>
<dbReference type="EMBL" id="JADGMS010000010">
    <property type="protein sequence ID" value="KAF9674398.1"/>
    <property type="molecule type" value="Genomic_DNA"/>
</dbReference>
<evidence type="ECO:0000313" key="9">
    <source>
        <dbReference type="EMBL" id="KAF9674398.1"/>
    </source>
</evidence>
<dbReference type="PANTHER" id="PTHR31221">
    <property type="entry name" value="WRKY TRANSCRIPTION FACTOR PROTEIN 1-RELATED"/>
    <property type="match status" value="1"/>
</dbReference>
<accession>A0A835JQ59</accession>
<evidence type="ECO:0000256" key="1">
    <source>
        <dbReference type="ARBA" id="ARBA00004123"/>
    </source>
</evidence>
<feature type="compositionally biased region" description="Basic and acidic residues" evidence="7">
    <location>
        <begin position="196"/>
        <end position="205"/>
    </location>
</feature>
<evidence type="ECO:0000256" key="2">
    <source>
        <dbReference type="ARBA" id="ARBA00022737"/>
    </source>
</evidence>
<evidence type="ECO:0000256" key="3">
    <source>
        <dbReference type="ARBA" id="ARBA00023015"/>
    </source>
</evidence>
<evidence type="ECO:0000256" key="5">
    <source>
        <dbReference type="ARBA" id="ARBA00023163"/>
    </source>
</evidence>
<keyword evidence="6" id="KW-0539">Nucleus</keyword>
<feature type="compositionally biased region" description="Basic and acidic residues" evidence="7">
    <location>
        <begin position="1"/>
        <end position="10"/>
    </location>
</feature>
<gene>
    <name evidence="9" type="ORF">SADUNF_Sadunf10G0123200</name>
</gene>
<dbReference type="Pfam" id="PF03106">
    <property type="entry name" value="WRKY"/>
    <property type="match status" value="3"/>
</dbReference>
<feature type="compositionally biased region" description="Acidic residues" evidence="7">
    <location>
        <begin position="333"/>
        <end position="347"/>
    </location>
</feature>
<keyword evidence="3" id="KW-0805">Transcription regulation</keyword>
<feature type="compositionally biased region" description="Basic and acidic residues" evidence="7">
    <location>
        <begin position="348"/>
        <end position="358"/>
    </location>
</feature>
<keyword evidence="10" id="KW-1185">Reference proteome</keyword>
<dbReference type="PANTHER" id="PTHR31221:SF360">
    <property type="entry name" value="WRKY DOMAIN-CONTAINING PROTEIN"/>
    <property type="match status" value="1"/>
</dbReference>
<keyword evidence="4" id="KW-0238">DNA-binding</keyword>
<keyword evidence="5" id="KW-0804">Transcription</keyword>
<dbReference type="GO" id="GO:0003700">
    <property type="term" value="F:DNA-binding transcription factor activity"/>
    <property type="evidence" value="ECO:0007669"/>
    <property type="project" value="InterPro"/>
</dbReference>
<feature type="region of interest" description="Disordered" evidence="7">
    <location>
        <begin position="530"/>
        <end position="553"/>
    </location>
</feature>
<evidence type="ECO:0000313" key="10">
    <source>
        <dbReference type="Proteomes" id="UP000657918"/>
    </source>
</evidence>
<feature type="region of interest" description="Disordered" evidence="7">
    <location>
        <begin position="196"/>
        <end position="218"/>
    </location>
</feature>
<organism evidence="9 10">
    <name type="scientific">Salix dunnii</name>
    <dbReference type="NCBI Taxonomy" id="1413687"/>
    <lineage>
        <taxon>Eukaryota</taxon>
        <taxon>Viridiplantae</taxon>
        <taxon>Streptophyta</taxon>
        <taxon>Embryophyta</taxon>
        <taxon>Tracheophyta</taxon>
        <taxon>Spermatophyta</taxon>
        <taxon>Magnoliopsida</taxon>
        <taxon>eudicotyledons</taxon>
        <taxon>Gunneridae</taxon>
        <taxon>Pentapetalae</taxon>
        <taxon>rosids</taxon>
        <taxon>fabids</taxon>
        <taxon>Malpighiales</taxon>
        <taxon>Salicaceae</taxon>
        <taxon>Saliceae</taxon>
        <taxon>Salix</taxon>
    </lineage>
</organism>
<feature type="region of interest" description="Disordered" evidence="7">
    <location>
        <begin position="267"/>
        <end position="369"/>
    </location>
</feature>
<dbReference type="SMART" id="SM00774">
    <property type="entry name" value="WRKY"/>
    <property type="match status" value="2"/>
</dbReference>
<evidence type="ECO:0000256" key="6">
    <source>
        <dbReference type="ARBA" id="ARBA00023242"/>
    </source>
</evidence>
<dbReference type="InterPro" id="IPR044810">
    <property type="entry name" value="WRKY_plant"/>
</dbReference>
<dbReference type="PROSITE" id="PS50811">
    <property type="entry name" value="WRKY"/>
    <property type="match status" value="2"/>
</dbReference>
<evidence type="ECO:0000256" key="7">
    <source>
        <dbReference type="SAM" id="MobiDB-lite"/>
    </source>
</evidence>
<comment type="caution">
    <text evidence="9">The sequence shown here is derived from an EMBL/GenBank/DDBJ whole genome shotgun (WGS) entry which is preliminary data.</text>
</comment>
<feature type="region of interest" description="Disordered" evidence="7">
    <location>
        <begin position="1"/>
        <end position="49"/>
    </location>
</feature>
<dbReference type="OrthoDB" id="2021103at2759"/>
<feature type="region of interest" description="Disordered" evidence="7">
    <location>
        <begin position="502"/>
        <end position="521"/>
    </location>
</feature>
<dbReference type="GO" id="GO:0043565">
    <property type="term" value="F:sequence-specific DNA binding"/>
    <property type="evidence" value="ECO:0007669"/>
    <property type="project" value="InterPro"/>
</dbReference>
<feature type="domain" description="WRKY" evidence="8">
    <location>
        <begin position="379"/>
        <end position="506"/>
    </location>
</feature>
<sequence length="553" mass="61234">MDGNGKEHQQPKQQQPPSPSKSLPSRPTTITLPPRSFTETFFSSGTPGTMGFSPGPMTLLSSFFSDSDDCKSFSQLLAGAISSPNSKPPDDLSRPSNLTISPPPSMFSMPLGLSPVSLPDSPGFGLFSPQGFGMTHQQALAQVTAQAAQANSVMHVQPEYSTPAISSTFTNNSAAHQQQQMVRSVADSRVKIQELSDFSRPDQRPESSSLAFDKPAKDGYNWRKYGQKHLKGSEFPRSYYKCTHPNCPVKKKVERSLDGQVTEIIYKGQHNHQPPQSNKRGKDTGGLNGNSNSQGSSELASRFQSGSGNVSEVRERKDQESSQATPEHVSEVSDSEEVGGEIDEDEPDPKRRTTEVRATETASSHRTVTEPRIIVQTTSEVDLLDDGYRWRKYGQKVVKGNPYPRWFSLLHRWFVLDMTPKNPIFGHIIGYRAGLIAHFGYLLFLDFHLDACRHKPMVLEELLTVQGSYYKCTTAGCKVRKHVERAAADPEAVITTYEGKHNHDVPEAKNSSHNTANSNASQLKPQTLEKHASNNRNSQQPVARLRLKEEQIT</sequence>
<dbReference type="InterPro" id="IPR036576">
    <property type="entry name" value="WRKY_dom_sf"/>
</dbReference>
<protein>
    <recommendedName>
        <fullName evidence="8">WRKY domain-containing protein</fullName>
    </recommendedName>
</protein>
<feature type="compositionally biased region" description="Polar residues" evidence="7">
    <location>
        <begin position="26"/>
        <end position="47"/>
    </location>
</feature>
<proteinExistence type="predicted"/>
<dbReference type="Proteomes" id="UP000657918">
    <property type="component" value="Unassembled WGS sequence"/>
</dbReference>
<dbReference type="InterPro" id="IPR003657">
    <property type="entry name" value="WRKY_dom"/>
</dbReference>
<feature type="domain" description="WRKY" evidence="8">
    <location>
        <begin position="218"/>
        <end position="275"/>
    </location>
</feature>
<comment type="subcellular location">
    <subcellularLocation>
        <location evidence="1">Nucleus</location>
    </subcellularLocation>
</comment>
<keyword evidence="2" id="KW-0677">Repeat</keyword>
<feature type="compositionally biased region" description="Low complexity" evidence="7">
    <location>
        <begin position="508"/>
        <end position="521"/>
    </location>
</feature>
<reference evidence="9 10" key="1">
    <citation type="submission" date="2020-10" db="EMBL/GenBank/DDBJ databases">
        <title>Plant Genome Project.</title>
        <authorList>
            <person name="Zhang R.-G."/>
        </authorList>
    </citation>
    <scope>NUCLEOTIDE SEQUENCE [LARGE SCALE GENOMIC DNA]</scope>
    <source>
        <strain evidence="9">FAFU-HL-1</strain>
        <tissue evidence="9">Leaf</tissue>
    </source>
</reference>
<feature type="region of interest" description="Disordered" evidence="7">
    <location>
        <begin position="81"/>
        <end position="103"/>
    </location>
</feature>
<dbReference type="AlphaFoldDB" id="A0A835JQ59"/>